<feature type="region of interest" description="Disordered" evidence="1">
    <location>
        <begin position="1"/>
        <end position="31"/>
    </location>
</feature>
<name>A0A4V6Y9D7_9PEZI</name>
<dbReference type="EMBL" id="PJEX01000300">
    <property type="protein sequence ID" value="TKW51506.1"/>
    <property type="molecule type" value="Genomic_DNA"/>
</dbReference>
<sequence length="66" mass="7373">MATDGQESAKLPRSRDPRHEAAYGNADPNRYRETQAHLSTYPALPKAELSETHVEQLLDVDLAPQD</sequence>
<keyword evidence="3" id="KW-1185">Reference proteome</keyword>
<accession>A0A4V6Y9D7</accession>
<protein>
    <submittedName>
        <fullName evidence="2">Uncharacterized protein</fullName>
    </submittedName>
</protein>
<evidence type="ECO:0000313" key="2">
    <source>
        <dbReference type="EMBL" id="TKW51506.1"/>
    </source>
</evidence>
<evidence type="ECO:0000313" key="3">
    <source>
        <dbReference type="Proteomes" id="UP000310108"/>
    </source>
</evidence>
<gene>
    <name evidence="2" type="ORF">CTA1_7254</name>
</gene>
<organism evidence="2 3">
    <name type="scientific">Colletotrichum tanaceti</name>
    <dbReference type="NCBI Taxonomy" id="1306861"/>
    <lineage>
        <taxon>Eukaryota</taxon>
        <taxon>Fungi</taxon>
        <taxon>Dikarya</taxon>
        <taxon>Ascomycota</taxon>
        <taxon>Pezizomycotina</taxon>
        <taxon>Sordariomycetes</taxon>
        <taxon>Hypocreomycetidae</taxon>
        <taxon>Glomerellales</taxon>
        <taxon>Glomerellaceae</taxon>
        <taxon>Colletotrichum</taxon>
        <taxon>Colletotrichum destructivum species complex</taxon>
    </lineage>
</organism>
<comment type="caution">
    <text evidence="2">The sequence shown here is derived from an EMBL/GenBank/DDBJ whole genome shotgun (WGS) entry which is preliminary data.</text>
</comment>
<evidence type="ECO:0000256" key="1">
    <source>
        <dbReference type="SAM" id="MobiDB-lite"/>
    </source>
</evidence>
<reference evidence="2 3" key="1">
    <citation type="journal article" date="2019" name="PLoS ONE">
        <title>Comparative genome analysis indicates high evolutionary potential of pathogenicity genes in Colletotrichum tanaceti.</title>
        <authorList>
            <person name="Lelwala R.V."/>
            <person name="Korhonen P.K."/>
            <person name="Young N.D."/>
            <person name="Scott J.B."/>
            <person name="Ades P.A."/>
            <person name="Gasser R.B."/>
            <person name="Taylor P.W.J."/>
        </authorList>
    </citation>
    <scope>NUCLEOTIDE SEQUENCE [LARGE SCALE GENOMIC DNA]</scope>
    <source>
        <strain evidence="2">BRIP57314</strain>
    </source>
</reference>
<dbReference type="AlphaFoldDB" id="A0A4V6Y9D7"/>
<dbReference type="Proteomes" id="UP000310108">
    <property type="component" value="Unassembled WGS sequence"/>
</dbReference>
<proteinExistence type="predicted"/>